<dbReference type="InterPro" id="IPR003439">
    <property type="entry name" value="ABC_transporter-like_ATP-bd"/>
</dbReference>
<evidence type="ECO:0000256" key="2">
    <source>
        <dbReference type="ARBA" id="ARBA00005417"/>
    </source>
</evidence>
<feature type="domain" description="ABC transporter" evidence="10">
    <location>
        <begin position="7"/>
        <end position="254"/>
    </location>
</feature>
<dbReference type="Proteomes" id="UP000017142">
    <property type="component" value="Unassembled WGS sequence"/>
</dbReference>
<keyword evidence="5" id="KW-0997">Cell inner membrane</keyword>
<evidence type="ECO:0000256" key="6">
    <source>
        <dbReference type="ARBA" id="ARBA00022741"/>
    </source>
</evidence>
<dbReference type="GO" id="GO:0016887">
    <property type="term" value="F:ATP hydrolysis activity"/>
    <property type="evidence" value="ECO:0007669"/>
    <property type="project" value="InterPro"/>
</dbReference>
<dbReference type="InterPro" id="IPR027417">
    <property type="entry name" value="P-loop_NTPase"/>
</dbReference>
<proteinExistence type="inferred from homology"/>
<evidence type="ECO:0000256" key="8">
    <source>
        <dbReference type="ARBA" id="ARBA00022967"/>
    </source>
</evidence>
<keyword evidence="6" id="KW-0547">Nucleotide-binding</keyword>
<dbReference type="SUPFAM" id="SSF52540">
    <property type="entry name" value="P-loop containing nucleoside triphosphate hydrolases"/>
    <property type="match status" value="1"/>
</dbReference>
<dbReference type="GO" id="GO:0005524">
    <property type="term" value="F:ATP binding"/>
    <property type="evidence" value="ECO:0007669"/>
    <property type="project" value="UniProtKB-KW"/>
</dbReference>
<evidence type="ECO:0000256" key="9">
    <source>
        <dbReference type="ARBA" id="ARBA00023136"/>
    </source>
</evidence>
<accession>A0AAV3KBW4</accession>
<dbReference type="PROSITE" id="PS50893">
    <property type="entry name" value="ABC_TRANSPORTER_2"/>
    <property type="match status" value="1"/>
</dbReference>
<comment type="caution">
    <text evidence="11">The sequence shown here is derived from an EMBL/GenBank/DDBJ whole genome shotgun (WGS) entry which is preliminary data.</text>
</comment>
<dbReference type="RefSeq" id="WP_022632894.1">
    <property type="nucleotide sequence ID" value="NZ_AMWE01000002.1"/>
</dbReference>
<keyword evidence="8" id="KW-1278">Translocase</keyword>
<gene>
    <name evidence="11" type="ORF">A544_1439</name>
</gene>
<dbReference type="InterPro" id="IPR003593">
    <property type="entry name" value="AAA+_ATPase"/>
</dbReference>
<evidence type="ECO:0000313" key="11">
    <source>
        <dbReference type="EMBL" id="ERO58264.1"/>
    </source>
</evidence>
<comment type="similarity">
    <text evidence="2">Belongs to the ABC transporter superfamily.</text>
</comment>
<evidence type="ECO:0000256" key="3">
    <source>
        <dbReference type="ARBA" id="ARBA00022448"/>
    </source>
</evidence>
<dbReference type="EMBL" id="AMWE01000002">
    <property type="protein sequence ID" value="ERO58264.1"/>
    <property type="molecule type" value="Genomic_DNA"/>
</dbReference>
<evidence type="ECO:0000259" key="10">
    <source>
        <dbReference type="PROSITE" id="PS50893"/>
    </source>
</evidence>
<name>A0AAV3KBW4_9GAMM</name>
<dbReference type="Pfam" id="PF00005">
    <property type="entry name" value="ABC_tran"/>
    <property type="match status" value="1"/>
</dbReference>
<reference evidence="12" key="1">
    <citation type="journal article" date="2013" name="Diversity">
        <title>Genome Sequence of Dickeya solani, a New soft Rot Pathogen of Potato, Suggests its Emergence May Be Related to a Novel Combination of Non-Ribosomal Peptide/Polyketide Synthetase Clusters.</title>
        <authorList>
            <person name="Garlant L."/>
            <person name="Koskinen P."/>
            <person name="Rouhiainen L."/>
            <person name="Laine P."/>
            <person name="Paulin L."/>
            <person name="Auvinen P."/>
            <person name="Holm L."/>
            <person name="Pirhonen M."/>
        </authorList>
    </citation>
    <scope>NUCLEOTIDE SEQUENCE [LARGE SCALE GENOMIC DNA]</scope>
    <source>
        <strain evidence="12">D s0432-1</strain>
    </source>
</reference>
<dbReference type="InterPro" id="IPR050388">
    <property type="entry name" value="ABC_Ni/Peptide_Import"/>
</dbReference>
<dbReference type="PANTHER" id="PTHR43297">
    <property type="entry name" value="OLIGOPEPTIDE TRANSPORT ATP-BINDING PROTEIN APPD"/>
    <property type="match status" value="1"/>
</dbReference>
<protein>
    <submittedName>
        <fullName evidence="11">Oligopeptide transporter putative ATPase domain protein</fullName>
    </submittedName>
</protein>
<organism evidence="11 12">
    <name type="scientific">Dickeya solani D s0432-1</name>
    <dbReference type="NCBI Taxonomy" id="1231725"/>
    <lineage>
        <taxon>Bacteria</taxon>
        <taxon>Pseudomonadati</taxon>
        <taxon>Pseudomonadota</taxon>
        <taxon>Gammaproteobacteria</taxon>
        <taxon>Enterobacterales</taxon>
        <taxon>Pectobacteriaceae</taxon>
        <taxon>Dickeya</taxon>
    </lineage>
</organism>
<evidence type="ECO:0000256" key="4">
    <source>
        <dbReference type="ARBA" id="ARBA00022475"/>
    </source>
</evidence>
<dbReference type="CDD" id="cd03257">
    <property type="entry name" value="ABC_NikE_OppD_transporters"/>
    <property type="match status" value="1"/>
</dbReference>
<dbReference type="Gene3D" id="3.40.50.300">
    <property type="entry name" value="P-loop containing nucleotide triphosphate hydrolases"/>
    <property type="match status" value="1"/>
</dbReference>
<sequence>MTAPVLLEINRLAVSDARNGRVLLNDINLTLHERCCTAIVGESGSGKSLLCKSLFGLLPPWLRVSGETVFRGRDLQRLSSKAWLTMRGKQMALIMQDAVSAFDPLYTVGNHLDETLKRHTPLTHAQRRDRATALLENVGLRDTATLLAAYPHQLSGGMLQRVMIAIALASEPALIIADEPTTSLDCITQYAIVQQFIQLQKNGDSAMLFVSHDLALVRALAQYVVVMKDGRIVEQGETERVFTHPEQDYTRGLIETRRRLSLAFNQVMGK</sequence>
<dbReference type="AlphaFoldDB" id="A0AAV3KBW4"/>
<dbReference type="GO" id="GO:0005886">
    <property type="term" value="C:plasma membrane"/>
    <property type="evidence" value="ECO:0007669"/>
    <property type="project" value="UniProtKB-SubCell"/>
</dbReference>
<dbReference type="PROSITE" id="PS00211">
    <property type="entry name" value="ABC_TRANSPORTER_1"/>
    <property type="match status" value="1"/>
</dbReference>
<keyword evidence="4" id="KW-1003">Cell membrane</keyword>
<dbReference type="InterPro" id="IPR017871">
    <property type="entry name" value="ABC_transporter-like_CS"/>
</dbReference>
<evidence type="ECO:0000313" key="12">
    <source>
        <dbReference type="Proteomes" id="UP000017142"/>
    </source>
</evidence>
<keyword evidence="7" id="KW-0067">ATP-binding</keyword>
<comment type="subcellular location">
    <subcellularLocation>
        <location evidence="1">Cell inner membrane</location>
        <topology evidence="1">Peripheral membrane protein</topology>
    </subcellularLocation>
</comment>
<evidence type="ECO:0000256" key="7">
    <source>
        <dbReference type="ARBA" id="ARBA00022840"/>
    </source>
</evidence>
<dbReference type="GeneID" id="43520149"/>
<dbReference type="SMART" id="SM00382">
    <property type="entry name" value="AAA"/>
    <property type="match status" value="1"/>
</dbReference>
<dbReference type="PANTHER" id="PTHR43297:SF14">
    <property type="entry name" value="ATPASE AAA-TYPE CORE DOMAIN-CONTAINING PROTEIN"/>
    <property type="match status" value="1"/>
</dbReference>
<evidence type="ECO:0000256" key="1">
    <source>
        <dbReference type="ARBA" id="ARBA00004417"/>
    </source>
</evidence>
<evidence type="ECO:0000256" key="5">
    <source>
        <dbReference type="ARBA" id="ARBA00022519"/>
    </source>
</evidence>
<keyword evidence="3" id="KW-0813">Transport</keyword>
<keyword evidence="9" id="KW-0472">Membrane</keyword>